<dbReference type="Gene3D" id="3.30.70.1290">
    <property type="entry name" value="Transposase IS200-like"/>
    <property type="match status" value="1"/>
</dbReference>
<dbReference type="AlphaFoldDB" id="A0A6S6TIJ2"/>
<dbReference type="InterPro" id="IPR036515">
    <property type="entry name" value="Transposase_17_sf"/>
</dbReference>
<dbReference type="EMBL" id="CACVAR010000246">
    <property type="protein sequence ID" value="CAA6814889.1"/>
    <property type="molecule type" value="Genomic_DNA"/>
</dbReference>
<evidence type="ECO:0000313" key="2">
    <source>
        <dbReference type="EMBL" id="CAA6814889.1"/>
    </source>
</evidence>
<name>A0A6S6TIJ2_9BACT</name>
<dbReference type="EMBL" id="CACVAR010000246">
    <property type="protein sequence ID" value="CAA6814845.1"/>
    <property type="molecule type" value="Genomic_DNA"/>
</dbReference>
<organism evidence="1">
    <name type="scientific">uncultured Sulfurovum sp</name>
    <dbReference type="NCBI Taxonomy" id="269237"/>
    <lineage>
        <taxon>Bacteria</taxon>
        <taxon>Pseudomonadati</taxon>
        <taxon>Campylobacterota</taxon>
        <taxon>Epsilonproteobacteria</taxon>
        <taxon>Campylobacterales</taxon>
        <taxon>Sulfurovaceae</taxon>
        <taxon>Sulfurovum</taxon>
        <taxon>environmental samples</taxon>
    </lineage>
</organism>
<dbReference type="GO" id="GO:0004803">
    <property type="term" value="F:transposase activity"/>
    <property type="evidence" value="ECO:0007669"/>
    <property type="project" value="InterPro"/>
</dbReference>
<protein>
    <submittedName>
        <fullName evidence="1">Transposase and inactivated derivatives</fullName>
    </submittedName>
</protein>
<reference evidence="1" key="1">
    <citation type="submission" date="2020-01" db="EMBL/GenBank/DDBJ databases">
        <authorList>
            <person name="Meier V. D."/>
            <person name="Meier V D."/>
        </authorList>
    </citation>
    <scope>NUCLEOTIDE SEQUENCE</scope>
    <source>
        <strain evidence="1">HLG_WM_MAG_03</strain>
    </source>
</reference>
<accession>A0A6S6TIJ2</accession>
<sequence length="76" mass="9268">MAFHKKAHKTHTTYQVWEEGFHPKLIQTEKMMIEKINYIHHNPVKRGYIDEAEHWRYSSARDYKGIDGLLEVERLW</sequence>
<dbReference type="SUPFAM" id="SSF143422">
    <property type="entry name" value="Transposase IS200-like"/>
    <property type="match status" value="1"/>
</dbReference>
<proteinExistence type="predicted"/>
<dbReference type="GO" id="GO:0003677">
    <property type="term" value="F:DNA binding"/>
    <property type="evidence" value="ECO:0007669"/>
    <property type="project" value="InterPro"/>
</dbReference>
<gene>
    <name evidence="1" type="ORF">HELGO_WM45204</name>
    <name evidence="2" type="ORF">HELGO_WM45208</name>
</gene>
<evidence type="ECO:0000313" key="1">
    <source>
        <dbReference type="EMBL" id="CAA6814845.1"/>
    </source>
</evidence>
<dbReference type="GO" id="GO:0006313">
    <property type="term" value="P:DNA transposition"/>
    <property type="evidence" value="ECO:0007669"/>
    <property type="project" value="InterPro"/>
</dbReference>